<reference evidence="5" key="2">
    <citation type="journal article" date="2021" name="PeerJ">
        <title>Extensive microbial diversity within the chicken gut microbiome revealed by metagenomics and culture.</title>
        <authorList>
            <person name="Gilroy R."/>
            <person name="Ravi A."/>
            <person name="Getino M."/>
            <person name="Pursley I."/>
            <person name="Horton D.L."/>
            <person name="Alikhan N.F."/>
            <person name="Baker D."/>
            <person name="Gharbi K."/>
            <person name="Hall N."/>
            <person name="Watson M."/>
            <person name="Adriaenssens E.M."/>
            <person name="Foster-Nyarko E."/>
            <person name="Jarju S."/>
            <person name="Secka A."/>
            <person name="Antonio M."/>
            <person name="Oren A."/>
            <person name="Chaudhuri R.R."/>
            <person name="La Ragione R."/>
            <person name="Hildebrand F."/>
            <person name="Pallen M.J."/>
        </authorList>
    </citation>
    <scope>NUCLEOTIDE SEQUENCE</scope>
    <source>
        <strain evidence="5">2830</strain>
    </source>
</reference>
<sequence>MLNRIVLIGRLTRDPELRFTPNGKAVCSFTLAVDRPFSGQDGNREADFISIVVWNKQGENCAQYLAKGRMAAVDGRLQIRNYEGNDGQRRYVTEVIADRVVFLSPKGEGASAGGYTAAPAAPAFGGSFGAAPGDDMPMTSDDLPF</sequence>
<dbReference type="PROSITE" id="PS50935">
    <property type="entry name" value="SSB"/>
    <property type="match status" value="1"/>
</dbReference>
<organism evidence="5 6">
    <name type="scientific">Candidatus Avidehalobacter gallistercoris</name>
    <dbReference type="NCBI Taxonomy" id="2840694"/>
    <lineage>
        <taxon>Bacteria</taxon>
        <taxon>Bacillati</taxon>
        <taxon>Bacillota</taxon>
        <taxon>Clostridia</taxon>
        <taxon>Eubacteriales</taxon>
        <taxon>Peptococcaceae</taxon>
        <taxon>Peptococcaceae incertae sedis</taxon>
        <taxon>Candidatus Avidehalobacter</taxon>
    </lineage>
</organism>
<dbReference type="GO" id="GO:0009295">
    <property type="term" value="C:nucleoid"/>
    <property type="evidence" value="ECO:0007669"/>
    <property type="project" value="TreeGrafter"/>
</dbReference>
<dbReference type="AlphaFoldDB" id="A0A9D1HKH6"/>
<evidence type="ECO:0000256" key="1">
    <source>
        <dbReference type="ARBA" id="ARBA00023125"/>
    </source>
</evidence>
<evidence type="ECO:0000256" key="4">
    <source>
        <dbReference type="SAM" id="MobiDB-lite"/>
    </source>
</evidence>
<dbReference type="EMBL" id="DVMH01000029">
    <property type="protein sequence ID" value="HIU10759.1"/>
    <property type="molecule type" value="Genomic_DNA"/>
</dbReference>
<evidence type="ECO:0000256" key="2">
    <source>
        <dbReference type="HAMAP-Rule" id="MF_00984"/>
    </source>
</evidence>
<dbReference type="PANTHER" id="PTHR10302:SF27">
    <property type="entry name" value="SINGLE-STRANDED DNA-BINDING PROTEIN"/>
    <property type="match status" value="1"/>
</dbReference>
<evidence type="ECO:0000256" key="3">
    <source>
        <dbReference type="RuleBase" id="RU000524"/>
    </source>
</evidence>
<dbReference type="Gene3D" id="2.40.50.140">
    <property type="entry name" value="Nucleic acid-binding proteins"/>
    <property type="match status" value="1"/>
</dbReference>
<dbReference type="PANTHER" id="PTHR10302">
    <property type="entry name" value="SINGLE-STRANDED DNA-BINDING PROTEIN"/>
    <property type="match status" value="1"/>
</dbReference>
<comment type="caution">
    <text evidence="2">Lacks conserved residue(s) required for the propagation of feature annotation.</text>
</comment>
<dbReference type="GO" id="GO:0003697">
    <property type="term" value="F:single-stranded DNA binding"/>
    <property type="evidence" value="ECO:0007669"/>
    <property type="project" value="UniProtKB-UniRule"/>
</dbReference>
<evidence type="ECO:0000313" key="6">
    <source>
        <dbReference type="Proteomes" id="UP000824124"/>
    </source>
</evidence>
<feature type="region of interest" description="Disordered" evidence="4">
    <location>
        <begin position="126"/>
        <end position="145"/>
    </location>
</feature>
<dbReference type="InterPro" id="IPR000424">
    <property type="entry name" value="Primosome_PriB/ssb"/>
</dbReference>
<comment type="subunit">
    <text evidence="2">Homotetramer.</text>
</comment>
<evidence type="ECO:0000313" key="5">
    <source>
        <dbReference type="EMBL" id="HIU10759.1"/>
    </source>
</evidence>
<dbReference type="CDD" id="cd04496">
    <property type="entry name" value="SSB_OBF"/>
    <property type="match status" value="1"/>
</dbReference>
<dbReference type="HAMAP" id="MF_00984">
    <property type="entry name" value="SSB"/>
    <property type="match status" value="1"/>
</dbReference>
<dbReference type="InterPro" id="IPR012340">
    <property type="entry name" value="NA-bd_OB-fold"/>
</dbReference>
<dbReference type="GO" id="GO:0006260">
    <property type="term" value="P:DNA replication"/>
    <property type="evidence" value="ECO:0007669"/>
    <property type="project" value="InterPro"/>
</dbReference>
<dbReference type="Pfam" id="PF00436">
    <property type="entry name" value="SSB"/>
    <property type="match status" value="1"/>
</dbReference>
<name>A0A9D1HKH6_9FIRM</name>
<dbReference type="NCBIfam" id="TIGR00621">
    <property type="entry name" value="ssb"/>
    <property type="match status" value="1"/>
</dbReference>
<gene>
    <name evidence="5" type="primary">ssb</name>
    <name evidence="5" type="ORF">IAB00_05925</name>
</gene>
<dbReference type="Proteomes" id="UP000824124">
    <property type="component" value="Unassembled WGS sequence"/>
</dbReference>
<accession>A0A9D1HKH6</accession>
<keyword evidence="1 2" id="KW-0238">DNA-binding</keyword>
<comment type="caution">
    <text evidence="5">The sequence shown here is derived from an EMBL/GenBank/DDBJ whole genome shotgun (WGS) entry which is preliminary data.</text>
</comment>
<dbReference type="SUPFAM" id="SSF50249">
    <property type="entry name" value="Nucleic acid-binding proteins"/>
    <property type="match status" value="1"/>
</dbReference>
<protein>
    <recommendedName>
        <fullName evidence="2 3">Single-stranded DNA-binding protein</fullName>
        <shortName evidence="2">SSB</shortName>
    </recommendedName>
</protein>
<dbReference type="InterPro" id="IPR011344">
    <property type="entry name" value="ssDNA-bd"/>
</dbReference>
<proteinExistence type="inferred from homology"/>
<reference evidence="5" key="1">
    <citation type="submission" date="2020-10" db="EMBL/GenBank/DDBJ databases">
        <authorList>
            <person name="Gilroy R."/>
        </authorList>
    </citation>
    <scope>NUCLEOTIDE SEQUENCE</scope>
    <source>
        <strain evidence="5">2830</strain>
    </source>
</reference>